<comment type="similarity">
    <text evidence="1 3">Belongs to the EXO70 family.</text>
</comment>
<protein>
    <recommendedName>
        <fullName evidence="3">Exocyst subunit Exo70 family protein</fullName>
    </recommendedName>
</protein>
<dbReference type="Proteomes" id="UP001141552">
    <property type="component" value="Unassembled WGS sequence"/>
</dbReference>
<dbReference type="Pfam" id="PF20669">
    <property type="entry name" value="Exo70_N"/>
    <property type="match status" value="1"/>
</dbReference>
<dbReference type="EMBL" id="JAKUCV010005273">
    <property type="protein sequence ID" value="KAJ4831836.1"/>
    <property type="molecule type" value="Genomic_DNA"/>
</dbReference>
<dbReference type="Gene3D" id="1.20.1280.170">
    <property type="entry name" value="Exocyst complex component Exo70"/>
    <property type="match status" value="1"/>
</dbReference>
<dbReference type="InterPro" id="IPR046364">
    <property type="entry name" value="Exo70_C"/>
</dbReference>
<feature type="domain" description="Exocyst complex subunit Exo70 C-terminal" evidence="4">
    <location>
        <begin position="264"/>
        <end position="611"/>
    </location>
</feature>
<dbReference type="GO" id="GO:0015031">
    <property type="term" value="P:protein transport"/>
    <property type="evidence" value="ECO:0007669"/>
    <property type="project" value="UniProtKB-KW"/>
</dbReference>
<dbReference type="SUPFAM" id="SSF74788">
    <property type="entry name" value="Cullin repeat-like"/>
    <property type="match status" value="1"/>
</dbReference>
<comment type="caution">
    <text evidence="5">The sequence shown here is derived from an EMBL/GenBank/DDBJ whole genome shotgun (WGS) entry which is preliminary data.</text>
</comment>
<dbReference type="PANTHER" id="PTHR12542:SF92">
    <property type="entry name" value="EXOCYST COMPLEX COMPONENT EXO70E2"/>
    <property type="match status" value="1"/>
</dbReference>
<dbReference type="InterPro" id="IPR004140">
    <property type="entry name" value="Exo70"/>
</dbReference>
<evidence type="ECO:0000259" key="4">
    <source>
        <dbReference type="Pfam" id="PF03081"/>
    </source>
</evidence>
<keyword evidence="3" id="KW-0653">Protein transport</keyword>
<evidence type="ECO:0000256" key="2">
    <source>
        <dbReference type="ARBA" id="ARBA00022448"/>
    </source>
</evidence>
<reference evidence="5" key="2">
    <citation type="journal article" date="2023" name="Plants (Basel)">
        <title>Annotation of the Turnera subulata (Passifloraceae) Draft Genome Reveals the S-Locus Evolved after the Divergence of Turneroideae from Passifloroideae in a Stepwise Manner.</title>
        <authorList>
            <person name="Henning P.M."/>
            <person name="Roalson E.H."/>
            <person name="Mir W."/>
            <person name="McCubbin A.G."/>
            <person name="Shore J.S."/>
        </authorList>
    </citation>
    <scope>NUCLEOTIDE SEQUENCE</scope>
    <source>
        <strain evidence="5">F60SS</strain>
    </source>
</reference>
<dbReference type="GO" id="GO:0000145">
    <property type="term" value="C:exocyst"/>
    <property type="evidence" value="ECO:0007669"/>
    <property type="project" value="InterPro"/>
</dbReference>
<proteinExistence type="inferred from homology"/>
<dbReference type="GO" id="GO:0005546">
    <property type="term" value="F:phosphatidylinositol-4,5-bisphosphate binding"/>
    <property type="evidence" value="ECO:0007669"/>
    <property type="project" value="InterPro"/>
</dbReference>
<dbReference type="InterPro" id="IPR016159">
    <property type="entry name" value="Cullin_repeat-like_dom_sf"/>
</dbReference>
<evidence type="ECO:0000256" key="1">
    <source>
        <dbReference type="ARBA" id="ARBA00006756"/>
    </source>
</evidence>
<organism evidence="5 6">
    <name type="scientific">Turnera subulata</name>
    <dbReference type="NCBI Taxonomy" id="218843"/>
    <lineage>
        <taxon>Eukaryota</taxon>
        <taxon>Viridiplantae</taxon>
        <taxon>Streptophyta</taxon>
        <taxon>Embryophyta</taxon>
        <taxon>Tracheophyta</taxon>
        <taxon>Spermatophyta</taxon>
        <taxon>Magnoliopsida</taxon>
        <taxon>eudicotyledons</taxon>
        <taxon>Gunneridae</taxon>
        <taxon>Pentapetalae</taxon>
        <taxon>rosids</taxon>
        <taxon>fabids</taxon>
        <taxon>Malpighiales</taxon>
        <taxon>Passifloraceae</taxon>
        <taxon>Turnera</taxon>
    </lineage>
</organism>
<gene>
    <name evidence="5" type="ORF">Tsubulata_017499</name>
</gene>
<keyword evidence="2 3" id="KW-0813">Transport</keyword>
<evidence type="ECO:0000256" key="3">
    <source>
        <dbReference type="RuleBase" id="RU365026"/>
    </source>
</evidence>
<name>A0A9Q0FI10_9ROSI</name>
<dbReference type="OrthoDB" id="1922221at2759"/>
<dbReference type="GO" id="GO:0006887">
    <property type="term" value="P:exocytosis"/>
    <property type="evidence" value="ECO:0007669"/>
    <property type="project" value="UniProtKB-KW"/>
</dbReference>
<keyword evidence="3" id="KW-0268">Exocytosis</keyword>
<comment type="function">
    <text evidence="3">Component of the exocyst complex.</text>
</comment>
<evidence type="ECO:0000313" key="5">
    <source>
        <dbReference type="EMBL" id="KAJ4831836.1"/>
    </source>
</evidence>
<dbReference type="PANTHER" id="PTHR12542">
    <property type="entry name" value="EXOCYST COMPLEX PROTEIN EXO70"/>
    <property type="match status" value="1"/>
</dbReference>
<reference evidence="5" key="1">
    <citation type="submission" date="2022-02" db="EMBL/GenBank/DDBJ databases">
        <authorList>
            <person name="Henning P.M."/>
            <person name="McCubbin A.G."/>
            <person name="Shore J.S."/>
        </authorList>
    </citation>
    <scope>NUCLEOTIDE SEQUENCE</scope>
    <source>
        <strain evidence="5">F60SS</strain>
        <tissue evidence="5">Leaves</tissue>
    </source>
</reference>
<accession>A0A9Q0FI10</accession>
<evidence type="ECO:0000313" key="6">
    <source>
        <dbReference type="Proteomes" id="UP001141552"/>
    </source>
</evidence>
<dbReference type="AlphaFoldDB" id="A0A9Q0FI10"/>
<sequence length="626" mass="71046">MPTYEVEQHMFAAAQHIVKVLGANKNLNDDFRRVLTELDSHLSAMTLLSDSKGGIYTEIEERLKRAEREVLRWESCSSLIWESGSEEASGYLQAVNEIQALVESLGGLSGNETGRTRELAGRAQSALQMAMQRLEEELYHILLQHKQPFVPQNGSFSSRANDVVYDQSFVSVEDEIVEEESERDNNGGSSVEYTADLVDPRVIPAIKAIANAMLACKYGKELCEVFISSRQLALEEYFSILKVRKLSIEDVLKLELNSWNSEVKKWVWTMKMIIKGYLASERRFCDQIFGDFGSICSSCFVEISKVSILGLIDFGDVLAMGPHKPENLICLLDMVEVLSDLHLHVDGLFSEESGSFLRIEFHEFLKRVCDSAKTTFLKFENAIASDASVHPFPGGGIHHLTKYVMNYLRILTVYSGYLYKLLKDQEAEASNAVVDAVNGQGIPSSGFCPVAYHFRSVAATLEASLISKSELYKEVSLRSIFLLNNMHYIVQKVKSSELRLFFGDEWIRKHIGKFQQHATSYVRTTWSPVVSLLRDDGKASVKERCKRFTNAFEEVHKVQAQWCIADPHLREDLQISISQKVIPAYRSFLGNRSSEKYVKYTAEDLEELLLDLFVKSPRSLRNSRRW</sequence>
<keyword evidence="6" id="KW-1185">Reference proteome</keyword>
<dbReference type="Pfam" id="PF03081">
    <property type="entry name" value="Exo70_C"/>
    <property type="match status" value="1"/>
</dbReference>